<comment type="similarity">
    <text evidence="12">Belongs to the dus family.</text>
</comment>
<evidence type="ECO:0000256" key="4">
    <source>
        <dbReference type="ARBA" id="ARBA00022630"/>
    </source>
</evidence>
<comment type="caution">
    <text evidence="16">The sequence shown here is derived from an EMBL/GenBank/DDBJ whole genome shotgun (WGS) entry which is preliminary data.</text>
</comment>
<accession>A0A4Q1CII1</accession>
<feature type="domain" description="DUS-like FMN-binding" evidence="15">
    <location>
        <begin position="15"/>
        <end position="320"/>
    </location>
</feature>
<dbReference type="GO" id="GO:0050660">
    <property type="term" value="F:flavin adenine dinucleotide binding"/>
    <property type="evidence" value="ECO:0007669"/>
    <property type="project" value="InterPro"/>
</dbReference>
<evidence type="ECO:0000259" key="15">
    <source>
        <dbReference type="Pfam" id="PF01207"/>
    </source>
</evidence>
<comment type="cofactor">
    <cofactor evidence="1 12 14">
        <name>FMN</name>
        <dbReference type="ChEBI" id="CHEBI:58210"/>
    </cofactor>
</comment>
<comment type="catalytic activity">
    <reaction evidence="11">
        <text>a 5,6-dihydrouridine in tRNA + NAD(+) = a uridine in tRNA + NADH + H(+)</text>
        <dbReference type="Rhea" id="RHEA:54452"/>
        <dbReference type="Rhea" id="RHEA-COMP:13339"/>
        <dbReference type="Rhea" id="RHEA-COMP:13887"/>
        <dbReference type="ChEBI" id="CHEBI:15378"/>
        <dbReference type="ChEBI" id="CHEBI:57540"/>
        <dbReference type="ChEBI" id="CHEBI:57945"/>
        <dbReference type="ChEBI" id="CHEBI:65315"/>
        <dbReference type="ChEBI" id="CHEBI:74443"/>
    </reaction>
</comment>
<dbReference type="Proteomes" id="UP000290204">
    <property type="component" value="Unassembled WGS sequence"/>
</dbReference>
<dbReference type="RefSeq" id="WP_129130366.1">
    <property type="nucleotide sequence ID" value="NZ_SDHW01000002.1"/>
</dbReference>
<evidence type="ECO:0000256" key="6">
    <source>
        <dbReference type="ARBA" id="ARBA00022694"/>
    </source>
</evidence>
<reference evidence="16 17" key="1">
    <citation type="submission" date="2019-01" db="EMBL/GenBank/DDBJ databases">
        <title>Lacibacter sp. strain TTM-7.</title>
        <authorList>
            <person name="Chen W.-M."/>
        </authorList>
    </citation>
    <scope>NUCLEOTIDE SEQUENCE [LARGE SCALE GENOMIC DNA]</scope>
    <source>
        <strain evidence="16 17">TTM-7</strain>
    </source>
</reference>
<dbReference type="CDD" id="cd02801">
    <property type="entry name" value="DUS_like_FMN"/>
    <property type="match status" value="1"/>
</dbReference>
<evidence type="ECO:0000256" key="7">
    <source>
        <dbReference type="ARBA" id="ARBA00022857"/>
    </source>
</evidence>
<keyword evidence="7" id="KW-0521">NADP</keyword>
<evidence type="ECO:0000256" key="1">
    <source>
        <dbReference type="ARBA" id="ARBA00001917"/>
    </source>
</evidence>
<evidence type="ECO:0000256" key="10">
    <source>
        <dbReference type="ARBA" id="ARBA00048205"/>
    </source>
</evidence>
<keyword evidence="17" id="KW-1185">Reference proteome</keyword>
<feature type="binding site" evidence="14">
    <location>
        <position position="72"/>
    </location>
    <ligand>
        <name>FMN</name>
        <dbReference type="ChEBI" id="CHEBI:58210"/>
    </ligand>
</feature>
<evidence type="ECO:0000256" key="11">
    <source>
        <dbReference type="ARBA" id="ARBA00048802"/>
    </source>
</evidence>
<organism evidence="16 17">
    <name type="scientific">Lacibacter luteus</name>
    <dbReference type="NCBI Taxonomy" id="2508719"/>
    <lineage>
        <taxon>Bacteria</taxon>
        <taxon>Pseudomonadati</taxon>
        <taxon>Bacteroidota</taxon>
        <taxon>Chitinophagia</taxon>
        <taxon>Chitinophagales</taxon>
        <taxon>Chitinophagaceae</taxon>
        <taxon>Lacibacter</taxon>
    </lineage>
</organism>
<dbReference type="EMBL" id="SDHW01000002">
    <property type="protein sequence ID" value="RXK60406.1"/>
    <property type="molecule type" value="Genomic_DNA"/>
</dbReference>
<dbReference type="Gene3D" id="1.10.1200.80">
    <property type="entry name" value="Putative flavin oxidoreducatase, domain 2"/>
    <property type="match status" value="1"/>
</dbReference>
<dbReference type="InterPro" id="IPR013785">
    <property type="entry name" value="Aldolase_TIM"/>
</dbReference>
<dbReference type="PANTHER" id="PTHR45846">
    <property type="entry name" value="TRNA-DIHYDROURIDINE(47) SYNTHASE [NAD(P)(+)]-LIKE"/>
    <property type="match status" value="1"/>
</dbReference>
<keyword evidence="5 12" id="KW-0288">FMN</keyword>
<keyword evidence="14" id="KW-0547">Nucleotide-binding</keyword>
<keyword evidence="8" id="KW-0694">RNA-binding</keyword>
<evidence type="ECO:0000256" key="14">
    <source>
        <dbReference type="PIRSR" id="PIRSR006621-2"/>
    </source>
</evidence>
<dbReference type="InterPro" id="IPR004652">
    <property type="entry name" value="DusB-like"/>
</dbReference>
<keyword evidence="3" id="KW-0820">tRNA-binding</keyword>
<evidence type="ECO:0000313" key="16">
    <source>
        <dbReference type="EMBL" id="RXK60406.1"/>
    </source>
</evidence>
<dbReference type="Pfam" id="PF01207">
    <property type="entry name" value="Dus"/>
    <property type="match status" value="1"/>
</dbReference>
<dbReference type="Gene3D" id="3.20.20.70">
    <property type="entry name" value="Aldolase class I"/>
    <property type="match status" value="1"/>
</dbReference>
<dbReference type="PIRSF" id="PIRSF006621">
    <property type="entry name" value="Dus"/>
    <property type="match status" value="1"/>
</dbReference>
<evidence type="ECO:0000256" key="5">
    <source>
        <dbReference type="ARBA" id="ARBA00022643"/>
    </source>
</evidence>
<dbReference type="PROSITE" id="PS01136">
    <property type="entry name" value="UPF0034"/>
    <property type="match status" value="1"/>
</dbReference>
<name>A0A4Q1CII1_9BACT</name>
<dbReference type="OrthoDB" id="9764501at2"/>
<sequence>MVKIGNISLPEFPLLLAPMEDVSDPPFRAVCKDNGADMMFSEFISSEGLIRDAIKSRQKLDFEEEERPFGIQIFGGDEEALGMSAKICETVNPDLVDINFGCPVKKVAMKGAGAGVLKDIDLMVRLTESVVKSTSLPVTVKTRLGWDDNTRNIEEVAERLQDIGIKALSIHGRTRMQMYKGEADWTLIGKVKNNPRINIPIFGNGDIDSPEKAVEYKNRYGVDGIMIGRAAIGYPWIFNEIKHFVKTGEHLAPPTVEQRVEVCRKHLHKSYKWKGPKVGIFEMRRHYANYLKGLPNIKEYRSKLVTMMTVEEIDAVLDEIVTKFAGFEFEPSKIELINYHEKCPVN</sequence>
<feature type="binding site" evidence="14">
    <location>
        <position position="141"/>
    </location>
    <ligand>
        <name>FMN</name>
        <dbReference type="ChEBI" id="CHEBI:58210"/>
    </ligand>
</feature>
<evidence type="ECO:0000256" key="12">
    <source>
        <dbReference type="PIRNR" id="PIRNR006621"/>
    </source>
</evidence>
<protein>
    <recommendedName>
        <fullName evidence="12">tRNA-dihydrouridine synthase</fullName>
        <ecNumber evidence="12">1.3.1.-</ecNumber>
    </recommendedName>
</protein>
<dbReference type="InterPro" id="IPR001269">
    <property type="entry name" value="DUS_fam"/>
</dbReference>
<dbReference type="GO" id="GO:0017150">
    <property type="term" value="F:tRNA dihydrouridine synthase activity"/>
    <property type="evidence" value="ECO:0007669"/>
    <property type="project" value="InterPro"/>
</dbReference>
<evidence type="ECO:0000256" key="8">
    <source>
        <dbReference type="ARBA" id="ARBA00022884"/>
    </source>
</evidence>
<dbReference type="PANTHER" id="PTHR45846:SF1">
    <property type="entry name" value="TRNA-DIHYDROURIDINE(47) SYNTHASE [NAD(P)(+)]-LIKE"/>
    <property type="match status" value="1"/>
</dbReference>
<gene>
    <name evidence="16" type="primary">dusB</name>
    <name evidence="16" type="ORF">ESA94_08010</name>
</gene>
<feature type="binding site" evidence="14">
    <location>
        <begin position="228"/>
        <end position="229"/>
    </location>
    <ligand>
        <name>FMN</name>
        <dbReference type="ChEBI" id="CHEBI:58210"/>
    </ligand>
</feature>
<evidence type="ECO:0000256" key="2">
    <source>
        <dbReference type="ARBA" id="ARBA00002790"/>
    </source>
</evidence>
<evidence type="ECO:0000256" key="9">
    <source>
        <dbReference type="ARBA" id="ARBA00023002"/>
    </source>
</evidence>
<feature type="active site" description="Proton donor" evidence="13">
    <location>
        <position position="102"/>
    </location>
</feature>
<keyword evidence="9 12" id="KW-0560">Oxidoreductase</keyword>
<dbReference type="SUPFAM" id="SSF51395">
    <property type="entry name" value="FMN-linked oxidoreductases"/>
    <property type="match status" value="1"/>
</dbReference>
<comment type="catalytic activity">
    <reaction evidence="10">
        <text>a 5,6-dihydrouridine in tRNA + NADP(+) = a uridine in tRNA + NADPH + H(+)</text>
        <dbReference type="Rhea" id="RHEA:23624"/>
        <dbReference type="Rhea" id="RHEA-COMP:13339"/>
        <dbReference type="Rhea" id="RHEA-COMP:13887"/>
        <dbReference type="ChEBI" id="CHEBI:15378"/>
        <dbReference type="ChEBI" id="CHEBI:57783"/>
        <dbReference type="ChEBI" id="CHEBI:58349"/>
        <dbReference type="ChEBI" id="CHEBI:65315"/>
        <dbReference type="ChEBI" id="CHEBI:74443"/>
    </reaction>
</comment>
<comment type="function">
    <text evidence="2 12">Catalyzes the synthesis of 5,6-dihydrouridine (D), a modified base found in the D-loop of most tRNAs, via the reduction of the C5-C6 double bond in target uridines.</text>
</comment>
<dbReference type="EC" id="1.3.1.-" evidence="12"/>
<keyword evidence="6 12" id="KW-0819">tRNA processing</keyword>
<dbReference type="NCBIfam" id="TIGR00737">
    <property type="entry name" value="nifR3_yhdG"/>
    <property type="match status" value="1"/>
</dbReference>
<feature type="binding site" evidence="14">
    <location>
        <position position="171"/>
    </location>
    <ligand>
        <name>FMN</name>
        <dbReference type="ChEBI" id="CHEBI:58210"/>
    </ligand>
</feature>
<dbReference type="InterPro" id="IPR035587">
    <property type="entry name" value="DUS-like_FMN-bd"/>
</dbReference>
<evidence type="ECO:0000313" key="17">
    <source>
        <dbReference type="Proteomes" id="UP000290204"/>
    </source>
</evidence>
<dbReference type="InterPro" id="IPR018517">
    <property type="entry name" value="tRNA_hU_synthase_CS"/>
</dbReference>
<dbReference type="AlphaFoldDB" id="A0A4Q1CII1"/>
<evidence type="ECO:0000256" key="13">
    <source>
        <dbReference type="PIRSR" id="PIRSR006621-1"/>
    </source>
</evidence>
<proteinExistence type="inferred from homology"/>
<evidence type="ECO:0000256" key="3">
    <source>
        <dbReference type="ARBA" id="ARBA00022555"/>
    </source>
</evidence>
<dbReference type="GO" id="GO:0000049">
    <property type="term" value="F:tRNA binding"/>
    <property type="evidence" value="ECO:0007669"/>
    <property type="project" value="UniProtKB-KW"/>
</dbReference>
<keyword evidence="4 12" id="KW-0285">Flavoprotein</keyword>
<dbReference type="InterPro" id="IPR024036">
    <property type="entry name" value="tRNA-dHydroUridine_Synthase_C"/>
</dbReference>